<name>A0A8X7XMW0_POLSE</name>
<comment type="caution">
    <text evidence="1">The sequence shown here is derived from an EMBL/GenBank/DDBJ whole genome shotgun (WGS) entry which is preliminary data.</text>
</comment>
<proteinExistence type="predicted"/>
<sequence>MSHGLFVDNVNLQWVPWNGSLPDGAVSILNGYASRTDYVCKFNCEAGFYNPNKGPYCLYPYADKEFYASTFDILVNRDNFEFTEWLSGSYGSVPDAGIRTCAGVGIYVGKNKYGLGKVVPQHGAFFLPWEGKEYWYKNYQVISINTATYSQHISHVVYGIDQIKFFQHPPETLKLSTVVNNECHTVKKTVILEKTTEIERHWDIGRSVRNDSHSSISAQIPQLGVGSVEFTKEKSWQFSQGTSTAESTTHKMSIEVSAPPGHSCAVRMEGKKIKLDIPFTARLSRTYINGETQWTSISGKYDGVQVGELKAIVERCEPIADAKPCPAA</sequence>
<evidence type="ECO:0000313" key="1">
    <source>
        <dbReference type="EMBL" id="KAG2469990.1"/>
    </source>
</evidence>
<dbReference type="CDD" id="cd20220">
    <property type="entry name" value="PFM_natterin-3-like"/>
    <property type="match status" value="1"/>
</dbReference>
<dbReference type="PANTHER" id="PTHR31649">
    <property type="entry name" value="AGAP009604-PA"/>
    <property type="match status" value="1"/>
</dbReference>
<dbReference type="EMBL" id="JAATIS010000147">
    <property type="protein sequence ID" value="KAG2469990.1"/>
    <property type="molecule type" value="Genomic_DNA"/>
</dbReference>
<dbReference type="Gene3D" id="2.170.15.10">
    <property type="entry name" value="Proaerolysin, chain A, domain 3"/>
    <property type="match status" value="1"/>
</dbReference>
<protein>
    <submittedName>
        <fullName evidence="1">NATT4 protein</fullName>
    </submittedName>
</protein>
<feature type="non-terminal residue" evidence="1">
    <location>
        <position position="328"/>
    </location>
</feature>
<evidence type="ECO:0000313" key="2">
    <source>
        <dbReference type="Proteomes" id="UP000886611"/>
    </source>
</evidence>
<organism evidence="1 2">
    <name type="scientific">Polypterus senegalus</name>
    <name type="common">Senegal bichir</name>
    <dbReference type="NCBI Taxonomy" id="55291"/>
    <lineage>
        <taxon>Eukaryota</taxon>
        <taxon>Metazoa</taxon>
        <taxon>Chordata</taxon>
        <taxon>Craniata</taxon>
        <taxon>Vertebrata</taxon>
        <taxon>Euteleostomi</taxon>
        <taxon>Actinopterygii</taxon>
        <taxon>Polypteriformes</taxon>
        <taxon>Polypteridae</taxon>
        <taxon>Polypterus</taxon>
    </lineage>
</organism>
<reference evidence="1 2" key="1">
    <citation type="journal article" date="2021" name="Cell">
        <title>Tracing the genetic footprints of vertebrate landing in non-teleost ray-finned fishes.</title>
        <authorList>
            <person name="Bi X."/>
            <person name="Wang K."/>
            <person name="Yang L."/>
            <person name="Pan H."/>
            <person name="Jiang H."/>
            <person name="Wei Q."/>
            <person name="Fang M."/>
            <person name="Yu H."/>
            <person name="Zhu C."/>
            <person name="Cai Y."/>
            <person name="He Y."/>
            <person name="Gan X."/>
            <person name="Zeng H."/>
            <person name="Yu D."/>
            <person name="Zhu Y."/>
            <person name="Jiang H."/>
            <person name="Qiu Q."/>
            <person name="Yang H."/>
            <person name="Zhang Y.E."/>
            <person name="Wang W."/>
            <person name="Zhu M."/>
            <person name="He S."/>
            <person name="Zhang G."/>
        </authorList>
    </citation>
    <scope>NUCLEOTIDE SEQUENCE [LARGE SCALE GENOMIC DNA]</scope>
    <source>
        <strain evidence="1">Bchr_013</strain>
    </source>
</reference>
<dbReference type="Proteomes" id="UP000886611">
    <property type="component" value="Unassembled WGS sequence"/>
</dbReference>
<accession>A0A8X7XMW0</accession>
<gene>
    <name evidence="1" type="primary">Natt4_3</name>
    <name evidence="1" type="ORF">GTO96_0022329</name>
</gene>
<dbReference type="AlphaFoldDB" id="A0A8X7XMW0"/>
<keyword evidence="2" id="KW-1185">Reference proteome</keyword>
<dbReference type="PANTHER" id="PTHR31649:SF1">
    <property type="entry name" value="FARNESOIC ACID O-METHYL TRANSFERASE DOMAIN-CONTAINING PROTEIN"/>
    <property type="match status" value="1"/>
</dbReference>
<feature type="non-terminal residue" evidence="1">
    <location>
        <position position="1"/>
    </location>
</feature>
<dbReference type="SUPFAM" id="SSF56973">
    <property type="entry name" value="Aerolisin/ETX pore-forming domain"/>
    <property type="match status" value="1"/>
</dbReference>